<comment type="caution">
    <text evidence="2">The sequence shown here is derived from an EMBL/GenBank/DDBJ whole genome shotgun (WGS) entry which is preliminary data.</text>
</comment>
<dbReference type="GeneID" id="68099547"/>
<gene>
    <name evidence="2" type="ORF">C9374_007093</name>
</gene>
<evidence type="ECO:0000256" key="1">
    <source>
        <dbReference type="SAM" id="MobiDB-lite"/>
    </source>
</evidence>
<evidence type="ECO:0000313" key="3">
    <source>
        <dbReference type="Proteomes" id="UP000816034"/>
    </source>
</evidence>
<protein>
    <submittedName>
        <fullName evidence="2">Uncharacterized protein</fullName>
    </submittedName>
</protein>
<dbReference type="Proteomes" id="UP000816034">
    <property type="component" value="Unassembled WGS sequence"/>
</dbReference>
<dbReference type="EMBL" id="PYSW02000002">
    <property type="protein sequence ID" value="KAG2393562.1"/>
    <property type="molecule type" value="Genomic_DNA"/>
</dbReference>
<dbReference type="RefSeq" id="XP_044555456.1">
    <property type="nucleotide sequence ID" value="XM_044697026.1"/>
</dbReference>
<accession>A0AA88KRV1</accession>
<feature type="compositionally biased region" description="Low complexity" evidence="1">
    <location>
        <begin position="365"/>
        <end position="410"/>
    </location>
</feature>
<name>A0AA88KRV1_NAELO</name>
<evidence type="ECO:0000313" key="2">
    <source>
        <dbReference type="EMBL" id="KAG2393562.1"/>
    </source>
</evidence>
<dbReference type="AlphaFoldDB" id="A0AA88KRV1"/>
<feature type="region of interest" description="Disordered" evidence="1">
    <location>
        <begin position="360"/>
        <end position="417"/>
    </location>
</feature>
<sequence length="454" mass="49389">MFTPPTHLVVHANHNPQATAASLKRSKRVKYYNDREIYDDIINAERDEFVDDVPIITDDSDEDHVEYENFIACGSGHQRVVDKIDSDLSSSDERSSIAASPQQQQQASRLLFNPFMYYKNLVDQDLQNSKYYGEQLHKKQLRQLQPGGSGATPEDPTNYNDIAKKYANNLANHAKYLYKYRSFAPAAYRKYIVNVYEYSKRVVEVAKVQNWNGFLYYLNVVVEYYRKIEVLEQVGYGVRGEYVQTTPVATYNAAVGSPQYYGTGLPPAATAAGAAVASTAAVGAAQPYPAYGYPAANAAAYYPYAARAPYGAYGGYPAAYYGYGYPNSYYYPQQQYYPVATGMNYAPAATVAAAATKSDPSKAESSASPTSSSTSNNANSGSASTGSSSNTSSSAANTNQDTSSTAATSNETKSISTASITKKLKTASEDLSSHVGTFGDDAVPSEPFTFELLI</sequence>
<reference evidence="2 3" key="1">
    <citation type="journal article" date="2018" name="BMC Genomics">
        <title>The genome of Naegleria lovaniensis, the basis for a comparative approach to unravel pathogenicity factors of the human pathogenic amoeba N. fowleri.</title>
        <authorList>
            <person name="Liechti N."/>
            <person name="Schurch N."/>
            <person name="Bruggmann R."/>
            <person name="Wittwer M."/>
        </authorList>
    </citation>
    <scope>NUCLEOTIDE SEQUENCE [LARGE SCALE GENOMIC DNA]</scope>
    <source>
        <strain evidence="2 3">ATCC 30569</strain>
    </source>
</reference>
<organism evidence="2 3">
    <name type="scientific">Naegleria lovaniensis</name>
    <name type="common">Amoeba</name>
    <dbReference type="NCBI Taxonomy" id="51637"/>
    <lineage>
        <taxon>Eukaryota</taxon>
        <taxon>Discoba</taxon>
        <taxon>Heterolobosea</taxon>
        <taxon>Tetramitia</taxon>
        <taxon>Eutetramitia</taxon>
        <taxon>Vahlkampfiidae</taxon>
        <taxon>Naegleria</taxon>
    </lineage>
</organism>
<keyword evidence="3" id="KW-1185">Reference proteome</keyword>
<proteinExistence type="predicted"/>